<feature type="region of interest" description="Disordered" evidence="1">
    <location>
        <begin position="22"/>
        <end position="52"/>
    </location>
</feature>
<accession>A0A4U5MNZ0</accession>
<protein>
    <submittedName>
        <fullName evidence="2">Uncharacterized protein</fullName>
    </submittedName>
</protein>
<evidence type="ECO:0000313" key="2">
    <source>
        <dbReference type="EMBL" id="TKR71320.1"/>
    </source>
</evidence>
<sequence>MEVAATGKAVCRATKMGAVWDRDRDRDRGASEKLSQQGTKGTSPTRSGWNRLRTGFNGEEREMGCGCNTSVGRICQPFIYKCQVGDFLLNLERAIPNSGHFVSIFENLYDKQKNIRFLLYGHPSHFYAHCRTTLLLLLLL</sequence>
<dbReference type="EMBL" id="RCHU01001184">
    <property type="protein sequence ID" value="TKR71320.1"/>
    <property type="molecule type" value="Genomic_DNA"/>
</dbReference>
<feature type="compositionally biased region" description="Polar residues" evidence="1">
    <location>
        <begin position="33"/>
        <end position="48"/>
    </location>
</feature>
<evidence type="ECO:0000256" key="1">
    <source>
        <dbReference type="SAM" id="MobiDB-lite"/>
    </source>
</evidence>
<name>A0A4U5MNZ0_POPAL</name>
<gene>
    <name evidence="2" type="ORF">D5086_0000302310</name>
</gene>
<organism evidence="2">
    <name type="scientific">Populus alba</name>
    <name type="common">White poplar</name>
    <dbReference type="NCBI Taxonomy" id="43335"/>
    <lineage>
        <taxon>Eukaryota</taxon>
        <taxon>Viridiplantae</taxon>
        <taxon>Streptophyta</taxon>
        <taxon>Embryophyta</taxon>
        <taxon>Tracheophyta</taxon>
        <taxon>Spermatophyta</taxon>
        <taxon>Magnoliopsida</taxon>
        <taxon>eudicotyledons</taxon>
        <taxon>Gunneridae</taxon>
        <taxon>Pentapetalae</taxon>
        <taxon>rosids</taxon>
        <taxon>fabids</taxon>
        <taxon>Malpighiales</taxon>
        <taxon>Salicaceae</taxon>
        <taxon>Saliceae</taxon>
        <taxon>Populus</taxon>
    </lineage>
</organism>
<dbReference type="AlphaFoldDB" id="A0A4U5MNZ0"/>
<proteinExistence type="predicted"/>
<comment type="caution">
    <text evidence="2">The sequence shown here is derived from an EMBL/GenBank/DDBJ whole genome shotgun (WGS) entry which is preliminary data.</text>
</comment>
<reference evidence="2" key="1">
    <citation type="submission" date="2018-10" db="EMBL/GenBank/DDBJ databases">
        <title>Population genomic analysis revealed the cold adaptation of white poplar.</title>
        <authorList>
            <person name="Liu Y.-J."/>
        </authorList>
    </citation>
    <scope>NUCLEOTIDE SEQUENCE [LARGE SCALE GENOMIC DNA]</scope>
    <source>
        <strain evidence="2">PAL-ZL1</strain>
    </source>
</reference>
<feature type="compositionally biased region" description="Basic and acidic residues" evidence="1">
    <location>
        <begin position="22"/>
        <end position="31"/>
    </location>
</feature>